<dbReference type="Gene3D" id="3.40.50.2000">
    <property type="entry name" value="Glycogen Phosphorylase B"/>
    <property type="match status" value="2"/>
</dbReference>
<dbReference type="HOGENOM" id="CLU_001724_0_0_1"/>
<evidence type="ECO:0000313" key="9">
    <source>
        <dbReference type="Proteomes" id="UP000265566"/>
    </source>
</evidence>
<evidence type="ECO:0000313" key="7">
    <source>
        <dbReference type="EnsemblPlants" id="AES95984"/>
    </source>
</evidence>
<dbReference type="GO" id="GO:0035251">
    <property type="term" value="F:UDP-glucosyltransferase activity"/>
    <property type="evidence" value="ECO:0000318"/>
    <property type="project" value="GO_Central"/>
</dbReference>
<dbReference type="FunFam" id="3.40.50.2000:FF:000040">
    <property type="entry name" value="UDP-glycosyltransferase 76C1"/>
    <property type="match status" value="1"/>
</dbReference>
<dbReference type="Pfam" id="PF00201">
    <property type="entry name" value="UDPGT"/>
    <property type="match status" value="1"/>
</dbReference>
<dbReference type="Gramene" id="rna30020">
    <property type="protein sequence ID" value="RHN54921.1"/>
    <property type="gene ID" value="gene30020"/>
</dbReference>
<dbReference type="SUPFAM" id="SSF53756">
    <property type="entry name" value="UDP-Glycosyltransferase/glycogen phosphorylase"/>
    <property type="match status" value="1"/>
</dbReference>
<dbReference type="InterPro" id="IPR002213">
    <property type="entry name" value="UDP_glucos_trans"/>
</dbReference>
<accession>G7JWC3</accession>
<reference evidence="5 8" key="1">
    <citation type="journal article" date="2011" name="Nature">
        <title>The Medicago genome provides insight into the evolution of rhizobial symbioses.</title>
        <authorList>
            <person name="Young N.D."/>
            <person name="Debelle F."/>
            <person name="Oldroyd G.E."/>
            <person name="Geurts R."/>
            <person name="Cannon S.B."/>
            <person name="Udvardi M.K."/>
            <person name="Benedito V.A."/>
            <person name="Mayer K.F."/>
            <person name="Gouzy J."/>
            <person name="Schoof H."/>
            <person name="Van de Peer Y."/>
            <person name="Proost S."/>
            <person name="Cook D.R."/>
            <person name="Meyers B.C."/>
            <person name="Spannagl M."/>
            <person name="Cheung F."/>
            <person name="De Mita S."/>
            <person name="Krishnakumar V."/>
            <person name="Gundlach H."/>
            <person name="Zhou S."/>
            <person name="Mudge J."/>
            <person name="Bharti A.K."/>
            <person name="Murray J.D."/>
            <person name="Naoumkina M.A."/>
            <person name="Rosen B."/>
            <person name="Silverstein K.A."/>
            <person name="Tang H."/>
            <person name="Rombauts S."/>
            <person name="Zhao P.X."/>
            <person name="Zhou P."/>
            <person name="Barbe V."/>
            <person name="Bardou P."/>
            <person name="Bechner M."/>
            <person name="Bellec A."/>
            <person name="Berger A."/>
            <person name="Berges H."/>
            <person name="Bidwell S."/>
            <person name="Bisseling T."/>
            <person name="Choisne N."/>
            <person name="Couloux A."/>
            <person name="Denny R."/>
            <person name="Deshpande S."/>
            <person name="Dai X."/>
            <person name="Doyle J.J."/>
            <person name="Dudez A.M."/>
            <person name="Farmer A.D."/>
            <person name="Fouteau S."/>
            <person name="Franken C."/>
            <person name="Gibelin C."/>
            <person name="Gish J."/>
            <person name="Goldstein S."/>
            <person name="Gonzalez A.J."/>
            <person name="Green P.J."/>
            <person name="Hallab A."/>
            <person name="Hartog M."/>
            <person name="Hua A."/>
            <person name="Humphray S.J."/>
            <person name="Jeong D.H."/>
            <person name="Jing Y."/>
            <person name="Jocker A."/>
            <person name="Kenton S.M."/>
            <person name="Kim D.J."/>
            <person name="Klee K."/>
            <person name="Lai H."/>
            <person name="Lang C."/>
            <person name="Lin S."/>
            <person name="Macmil S.L."/>
            <person name="Magdelenat G."/>
            <person name="Matthews L."/>
            <person name="McCorrison J."/>
            <person name="Monaghan E.L."/>
            <person name="Mun J.H."/>
            <person name="Najar F.Z."/>
            <person name="Nicholson C."/>
            <person name="Noirot C."/>
            <person name="O'Bleness M."/>
            <person name="Paule C.R."/>
            <person name="Poulain J."/>
            <person name="Prion F."/>
            <person name="Qin B."/>
            <person name="Qu C."/>
            <person name="Retzel E.F."/>
            <person name="Riddle C."/>
            <person name="Sallet E."/>
            <person name="Samain S."/>
            <person name="Samson N."/>
            <person name="Sanders I."/>
            <person name="Saurat O."/>
            <person name="Scarpelli C."/>
            <person name="Schiex T."/>
            <person name="Segurens B."/>
            <person name="Severin A.J."/>
            <person name="Sherrier D.J."/>
            <person name="Shi R."/>
            <person name="Sims S."/>
            <person name="Singer S.R."/>
            <person name="Sinharoy S."/>
            <person name="Sterck L."/>
            <person name="Viollet A."/>
            <person name="Wang B.B."/>
            <person name="Wang K."/>
            <person name="Wang M."/>
            <person name="Wang X."/>
            <person name="Warfsmann J."/>
            <person name="Weissenbach J."/>
            <person name="White D.D."/>
            <person name="White J.D."/>
            <person name="Wiley G.B."/>
            <person name="Wincker P."/>
            <person name="Xing Y."/>
            <person name="Yang L."/>
            <person name="Yao Z."/>
            <person name="Ying F."/>
            <person name="Zhai J."/>
            <person name="Zhou L."/>
            <person name="Zuber A."/>
            <person name="Denarie J."/>
            <person name="Dixon R.A."/>
            <person name="May G.D."/>
            <person name="Schwartz D.C."/>
            <person name="Rogers J."/>
            <person name="Quetier F."/>
            <person name="Town C.D."/>
            <person name="Roe B.A."/>
        </authorList>
    </citation>
    <scope>NUCLEOTIDE SEQUENCE [LARGE SCALE GENOMIC DNA]</scope>
    <source>
        <strain evidence="5">A17</strain>
        <strain evidence="7 8">cv. Jemalong A17</strain>
    </source>
</reference>
<keyword evidence="2 3" id="KW-0808">Transferase</keyword>
<evidence type="ECO:0000256" key="4">
    <source>
        <dbReference type="RuleBase" id="RU362057"/>
    </source>
</evidence>
<dbReference type="PANTHER" id="PTHR11926">
    <property type="entry name" value="GLUCOSYL/GLUCURONOSYL TRANSFERASES"/>
    <property type="match status" value="1"/>
</dbReference>
<dbReference type="EC" id="2.4.1.-" evidence="4"/>
<reference evidence="9" key="4">
    <citation type="journal article" date="2018" name="Nat. Plants">
        <title>Whole-genome landscape of Medicago truncatula symbiotic genes.</title>
        <authorList>
            <person name="Pecrix Y."/>
            <person name="Staton S.E."/>
            <person name="Sallet E."/>
            <person name="Lelandais-Briere C."/>
            <person name="Moreau S."/>
            <person name="Carrere S."/>
            <person name="Blein T."/>
            <person name="Jardinaud M.F."/>
            <person name="Latrasse D."/>
            <person name="Zouine M."/>
            <person name="Zahm M."/>
            <person name="Kreplak J."/>
            <person name="Mayjonade B."/>
            <person name="Satge C."/>
            <person name="Perez M."/>
            <person name="Cauet S."/>
            <person name="Marande W."/>
            <person name="Chantry-Darmon C."/>
            <person name="Lopez-Roques C."/>
            <person name="Bouchez O."/>
            <person name="Berard A."/>
            <person name="Debelle F."/>
            <person name="Munos S."/>
            <person name="Bendahmane A."/>
            <person name="Berges H."/>
            <person name="Niebel A."/>
            <person name="Buitink J."/>
            <person name="Frugier F."/>
            <person name="Benhamed M."/>
            <person name="Crespi M."/>
            <person name="Gouzy J."/>
            <person name="Gamas P."/>
        </authorList>
    </citation>
    <scope>NUCLEOTIDE SEQUENCE [LARGE SCALE GENOMIC DNA]</scope>
    <source>
        <strain evidence="9">cv. Jemalong A17</strain>
    </source>
</reference>
<evidence type="ECO:0000256" key="1">
    <source>
        <dbReference type="ARBA" id="ARBA00009995"/>
    </source>
</evidence>
<comment type="similarity">
    <text evidence="1 3">Belongs to the UDP-glycosyltransferase family.</text>
</comment>
<reference evidence="6" key="5">
    <citation type="journal article" date="2018" name="Nat. Plants">
        <title>Whole-genome landscape of Medicago truncatula symbiotic genes.</title>
        <authorList>
            <person name="Pecrix Y."/>
            <person name="Gamas P."/>
            <person name="Carrere S."/>
        </authorList>
    </citation>
    <scope>NUCLEOTIDE SEQUENCE</scope>
    <source>
        <tissue evidence="6">Leaves</tissue>
    </source>
</reference>
<evidence type="ECO:0000256" key="3">
    <source>
        <dbReference type="RuleBase" id="RU003718"/>
    </source>
</evidence>
<dbReference type="AlphaFoldDB" id="G7JWC3"/>
<keyword evidence="8" id="KW-1185">Reference proteome</keyword>
<sequence>METPHVLIFPCPAQGHVNTMLKLAELLLIQNLHITFLNTEYIHNRLISLNIDDVKSISQCYPKLQFKTISDFQNKEKHPGFGENIVDVISSINMYGKPSLRDIIVSEKISCIILDGGFGDLATDLAAEFGIQLIHFRTVAASTVWIYFCMPKLLDCNEIPIRGDEDMDRIIRNVPGMENIIRCRDLPRFGTSNKMDHIILDKVLQLTQASLKGNAVILNTFEDLESPILSQIRLHFPKLYTIGPLHHHLNTMKKTTSSSFNSNFFKVDRTCMTWLESQPLKSVVYVSFGSTTTMTREEILEFWHGLLNSKKAFLWVIRPNMVQEKRLIKELEEGTSKEKGLIVEWAPQEEVLSHKAIGAFLTHSGWNSTLESVVCGVPMICWPYFSDQPLNSRFVSEVWKLGLDMKDVCDRNVVENMVNDIMVNKKEEFSKSATKMADLASKSVNPDGSSYNNLQDLIQYIRSTSP</sequence>
<evidence type="ECO:0000313" key="8">
    <source>
        <dbReference type="Proteomes" id="UP000002051"/>
    </source>
</evidence>
<dbReference type="OrthoDB" id="5835829at2759"/>
<reference evidence="7" key="3">
    <citation type="submission" date="2015-04" db="UniProtKB">
        <authorList>
            <consortium name="EnsemblPlants"/>
        </authorList>
    </citation>
    <scope>IDENTIFICATION</scope>
    <source>
        <strain evidence="7">cv. Jemalong A17</strain>
    </source>
</reference>
<dbReference type="PROSITE" id="PS00375">
    <property type="entry name" value="UDPGT"/>
    <property type="match status" value="1"/>
</dbReference>
<keyword evidence="3 6" id="KW-0328">Glycosyltransferase</keyword>
<dbReference type="eggNOG" id="KOG1192">
    <property type="taxonomic scope" value="Eukaryota"/>
</dbReference>
<dbReference type="PaxDb" id="3880-AES95984"/>
<name>G7JWC3_MEDTR</name>
<dbReference type="Proteomes" id="UP000002051">
    <property type="component" value="Chromosome 5"/>
</dbReference>
<dbReference type="InterPro" id="IPR035595">
    <property type="entry name" value="UDP_glycos_trans_CS"/>
</dbReference>
<dbReference type="EMBL" id="CM001221">
    <property type="protein sequence ID" value="AES95984.1"/>
    <property type="molecule type" value="Genomic_DNA"/>
</dbReference>
<protein>
    <recommendedName>
        <fullName evidence="4">Glycosyltransferase</fullName>
        <ecNumber evidence="4">2.4.1.-</ecNumber>
    </recommendedName>
</protein>
<organism evidence="5 8">
    <name type="scientific">Medicago truncatula</name>
    <name type="common">Barrel medic</name>
    <name type="synonym">Medicago tribuloides</name>
    <dbReference type="NCBI Taxonomy" id="3880"/>
    <lineage>
        <taxon>Eukaryota</taxon>
        <taxon>Viridiplantae</taxon>
        <taxon>Streptophyta</taxon>
        <taxon>Embryophyta</taxon>
        <taxon>Tracheophyta</taxon>
        <taxon>Spermatophyta</taxon>
        <taxon>Magnoliopsida</taxon>
        <taxon>eudicotyledons</taxon>
        <taxon>Gunneridae</taxon>
        <taxon>Pentapetalae</taxon>
        <taxon>rosids</taxon>
        <taxon>fabids</taxon>
        <taxon>Fabales</taxon>
        <taxon>Fabaceae</taxon>
        <taxon>Papilionoideae</taxon>
        <taxon>50 kb inversion clade</taxon>
        <taxon>NPAAA clade</taxon>
        <taxon>Hologalegina</taxon>
        <taxon>IRL clade</taxon>
        <taxon>Trifolieae</taxon>
        <taxon>Medicago</taxon>
    </lineage>
</organism>
<dbReference type="EnsemblPlants" id="AES95984">
    <property type="protein sequence ID" value="AES95984"/>
    <property type="gene ID" value="MTR_5g031840"/>
</dbReference>
<evidence type="ECO:0000313" key="6">
    <source>
        <dbReference type="EMBL" id="RHN54921.1"/>
    </source>
</evidence>
<dbReference type="CDD" id="cd03784">
    <property type="entry name" value="GT1_Gtf-like"/>
    <property type="match status" value="1"/>
</dbReference>
<dbReference type="EMBL" id="PSQE01000005">
    <property type="protein sequence ID" value="RHN54921.1"/>
    <property type="molecule type" value="Genomic_DNA"/>
</dbReference>
<proteinExistence type="inferred from homology"/>
<evidence type="ECO:0000256" key="2">
    <source>
        <dbReference type="ARBA" id="ARBA00022679"/>
    </source>
</evidence>
<dbReference type="PANTHER" id="PTHR11926:SF1392">
    <property type="entry name" value="GLYCOSYLTRANSFERASE"/>
    <property type="match status" value="1"/>
</dbReference>
<evidence type="ECO:0000313" key="5">
    <source>
        <dbReference type="EMBL" id="AES95984.1"/>
    </source>
</evidence>
<gene>
    <name evidence="7" type="primary">11409911</name>
    <name evidence="5" type="ordered locus">MTR_5g031840</name>
    <name evidence="6" type="ORF">MtrunA17_Chr5g0412111</name>
</gene>
<dbReference type="OMA" id="SEHYHER"/>
<reference evidence="5 8" key="2">
    <citation type="journal article" date="2014" name="BMC Genomics">
        <title>An improved genome release (version Mt4.0) for the model legume Medicago truncatula.</title>
        <authorList>
            <person name="Tang H."/>
            <person name="Krishnakumar V."/>
            <person name="Bidwell S."/>
            <person name="Rosen B."/>
            <person name="Chan A."/>
            <person name="Zhou S."/>
            <person name="Gentzbittel L."/>
            <person name="Childs K.L."/>
            <person name="Yandell M."/>
            <person name="Gundlach H."/>
            <person name="Mayer K.F."/>
            <person name="Schwartz D.C."/>
            <person name="Town C.D."/>
        </authorList>
    </citation>
    <scope>GENOME REANNOTATION</scope>
    <source>
        <strain evidence="5">A17</strain>
        <strain evidence="7 8">cv. Jemalong A17</strain>
    </source>
</reference>
<dbReference type="KEGG" id="mtr:11409911"/>
<dbReference type="Proteomes" id="UP000265566">
    <property type="component" value="Chromosome 5"/>
</dbReference>